<dbReference type="OrthoDB" id="5326588at2759"/>
<evidence type="ECO:0000256" key="6">
    <source>
        <dbReference type="ARBA" id="ARBA00022778"/>
    </source>
</evidence>
<evidence type="ECO:0000256" key="11">
    <source>
        <dbReference type="ARBA" id="ARBA00023011"/>
    </source>
</evidence>
<evidence type="ECO:0000256" key="7">
    <source>
        <dbReference type="ARBA" id="ARBA00022857"/>
    </source>
</evidence>
<evidence type="ECO:0000256" key="4">
    <source>
        <dbReference type="ARBA" id="ARBA00022548"/>
    </source>
</evidence>
<keyword evidence="11 18" id="KW-0756">Sterol biosynthesis</keyword>
<keyword evidence="5 18" id="KW-0812">Transmembrane</keyword>
<accession>A0A9P6VF56</accession>
<feature type="region of interest" description="Disordered" evidence="19">
    <location>
        <begin position="1"/>
        <end position="24"/>
    </location>
</feature>
<name>A0A9P6VF56_9HELO</name>
<evidence type="ECO:0000256" key="8">
    <source>
        <dbReference type="ARBA" id="ARBA00022955"/>
    </source>
</evidence>
<evidence type="ECO:0000256" key="19">
    <source>
        <dbReference type="SAM" id="MobiDB-lite"/>
    </source>
</evidence>
<keyword evidence="6" id="KW-0152">Cholesterol biosynthesis</keyword>
<evidence type="ECO:0000256" key="13">
    <source>
        <dbReference type="ARBA" id="ARBA00023136"/>
    </source>
</evidence>
<organism evidence="20 21">
    <name type="scientific">Hyphodiscus hymeniophilus</name>
    <dbReference type="NCBI Taxonomy" id="353542"/>
    <lineage>
        <taxon>Eukaryota</taxon>
        <taxon>Fungi</taxon>
        <taxon>Dikarya</taxon>
        <taxon>Ascomycota</taxon>
        <taxon>Pezizomycotina</taxon>
        <taxon>Leotiomycetes</taxon>
        <taxon>Helotiales</taxon>
        <taxon>Hyphodiscaceae</taxon>
        <taxon>Hyphodiscus</taxon>
    </lineage>
</organism>
<sequence length="415" mass="46935">MDPIILPSPNRHAPTEIPQSTEKNGLPIPQLASFFATHDSTVSWGRRGHHGSWKHALGCASIMILCPLLVVFYWVALASFQGSLLAAWQAMLTLGPISFFWSHAPRADYKVHLVYGSYMLCQAGLYHFLPGTWSIGQLTPAGHLLEYRTNGFFAWAFTHLLFGASVLQGCIDPAIIARNWEPLLATANICGLAVSLFVFIKAHLFPTHEGDRKFSGSMWYDLYMGIEFNPRLGRYFDFKLFCNGRMGMLLWTLMPSDLSFVAYQYQLHGFITKSIVIATIFHTVYTVDFFINEDWYLRTIDICHDHFGFYLAWGCIVWLPSIYTLQTQYLAYNPVHLSNFHAAAILVAGVGGYAIFRSVNHQKDLVRRMKGDCELWGAPAKVIRVKYQTKDGLVHERNVVDDEECLSEVTGGRMG</sequence>
<comment type="similarity">
    <text evidence="2 18">Belongs to the ERG4/ERG24 family.</text>
</comment>
<evidence type="ECO:0000256" key="12">
    <source>
        <dbReference type="ARBA" id="ARBA00023098"/>
    </source>
</evidence>
<dbReference type="GO" id="GO:0005789">
    <property type="term" value="C:endoplasmic reticulum membrane"/>
    <property type="evidence" value="ECO:0007669"/>
    <property type="project" value="TreeGrafter"/>
</dbReference>
<dbReference type="PANTHER" id="PTHR21257:SF38">
    <property type="entry name" value="7-DEHYDROCHOLESTEROL REDUCTASE"/>
    <property type="match status" value="1"/>
</dbReference>
<feature type="transmembrane region" description="Helical" evidence="18">
    <location>
        <begin position="183"/>
        <end position="205"/>
    </location>
</feature>
<feature type="transmembrane region" description="Helical" evidence="18">
    <location>
        <begin position="340"/>
        <end position="359"/>
    </location>
</feature>
<evidence type="ECO:0000256" key="9">
    <source>
        <dbReference type="ARBA" id="ARBA00022989"/>
    </source>
</evidence>
<comment type="subcellular location">
    <subcellularLocation>
        <location evidence="1">Membrane</location>
        <topology evidence="1">Multi-pass membrane protein</topology>
    </subcellularLocation>
</comment>
<evidence type="ECO:0000313" key="20">
    <source>
        <dbReference type="EMBL" id="KAG0646757.1"/>
    </source>
</evidence>
<keyword evidence="13 18" id="KW-0472">Membrane</keyword>
<dbReference type="GO" id="GO:0006695">
    <property type="term" value="P:cholesterol biosynthetic process"/>
    <property type="evidence" value="ECO:0007669"/>
    <property type="project" value="UniProtKB-KW"/>
</dbReference>
<evidence type="ECO:0000256" key="18">
    <source>
        <dbReference type="RuleBase" id="RU369120"/>
    </source>
</evidence>
<proteinExistence type="inferred from homology"/>
<dbReference type="GO" id="GO:0047598">
    <property type="term" value="F:7-dehydrocholesterol reductase activity"/>
    <property type="evidence" value="ECO:0007669"/>
    <property type="project" value="UniProtKB-EC"/>
</dbReference>
<keyword evidence="9 18" id="KW-1133">Transmembrane helix</keyword>
<evidence type="ECO:0000313" key="21">
    <source>
        <dbReference type="Proteomes" id="UP000785200"/>
    </source>
</evidence>
<keyword evidence="21" id="KW-1185">Reference proteome</keyword>
<evidence type="ECO:0000256" key="14">
    <source>
        <dbReference type="ARBA" id="ARBA00023166"/>
    </source>
</evidence>
<dbReference type="Pfam" id="PF01222">
    <property type="entry name" value="ERG4_ERG24"/>
    <property type="match status" value="1"/>
</dbReference>
<feature type="transmembrane region" description="Helical" evidence="18">
    <location>
        <begin position="152"/>
        <end position="171"/>
    </location>
</feature>
<keyword evidence="7" id="KW-0521">NADP</keyword>
<feature type="transmembrane region" description="Helical" evidence="18">
    <location>
        <begin position="113"/>
        <end position="132"/>
    </location>
</feature>
<evidence type="ECO:0000256" key="1">
    <source>
        <dbReference type="ARBA" id="ARBA00004141"/>
    </source>
</evidence>
<comment type="caution">
    <text evidence="20">The sequence shown here is derived from an EMBL/GenBank/DDBJ whole genome shotgun (WGS) entry which is preliminary data.</text>
</comment>
<evidence type="ECO:0000256" key="2">
    <source>
        <dbReference type="ARBA" id="ARBA00005402"/>
    </source>
</evidence>
<dbReference type="Proteomes" id="UP000785200">
    <property type="component" value="Unassembled WGS sequence"/>
</dbReference>
<keyword evidence="3 18" id="KW-0444">Lipid biosynthesis</keyword>
<keyword evidence="4" id="KW-0153">Cholesterol metabolism</keyword>
<evidence type="ECO:0000256" key="16">
    <source>
        <dbReference type="ARBA" id="ARBA00038851"/>
    </source>
</evidence>
<dbReference type="AlphaFoldDB" id="A0A9P6VF56"/>
<keyword evidence="8 18" id="KW-0752">Steroid biosynthesis</keyword>
<feature type="transmembrane region" description="Helical" evidence="18">
    <location>
        <begin position="82"/>
        <end position="101"/>
    </location>
</feature>
<dbReference type="EC" id="1.3.1.21" evidence="16"/>
<gene>
    <name evidence="20" type="ORF">D0Z07_6116</name>
</gene>
<dbReference type="InterPro" id="IPR001171">
    <property type="entry name" value="ERG24_DHCR-like"/>
</dbReference>
<reference evidence="20" key="1">
    <citation type="submission" date="2019-07" db="EMBL/GenBank/DDBJ databases">
        <title>Hyphodiscus hymeniophilus genome sequencing and assembly.</title>
        <authorList>
            <person name="Kramer G."/>
            <person name="Nodwell J."/>
        </authorList>
    </citation>
    <scope>NUCLEOTIDE SEQUENCE</scope>
    <source>
        <strain evidence="20">ATCC 34498</strain>
    </source>
</reference>
<evidence type="ECO:0000256" key="5">
    <source>
        <dbReference type="ARBA" id="ARBA00022692"/>
    </source>
</evidence>
<keyword evidence="15 18" id="KW-0753">Steroid metabolism</keyword>
<protein>
    <recommendedName>
        <fullName evidence="16">7-dehydrocholesterol reductase</fullName>
        <ecNumber evidence="16">1.3.1.21</ecNumber>
    </recommendedName>
    <alternativeName>
        <fullName evidence="17">Sterol Delta(7)-reductase</fullName>
    </alternativeName>
</protein>
<feature type="transmembrane region" description="Helical" evidence="18">
    <location>
        <begin position="56"/>
        <end position="76"/>
    </location>
</feature>
<evidence type="ECO:0000256" key="17">
    <source>
        <dbReference type="ARBA" id="ARBA00042688"/>
    </source>
</evidence>
<dbReference type="PANTHER" id="PTHR21257">
    <property type="entry name" value="DELTA(14)-STEROL REDUCTASE"/>
    <property type="match status" value="1"/>
</dbReference>
<evidence type="ECO:0000256" key="15">
    <source>
        <dbReference type="ARBA" id="ARBA00023221"/>
    </source>
</evidence>
<evidence type="ECO:0000256" key="3">
    <source>
        <dbReference type="ARBA" id="ARBA00022516"/>
    </source>
</evidence>
<keyword evidence="14 18" id="KW-1207">Sterol metabolism</keyword>
<feature type="transmembrane region" description="Helical" evidence="18">
    <location>
        <begin position="265"/>
        <end position="287"/>
    </location>
</feature>
<feature type="transmembrane region" description="Helical" evidence="18">
    <location>
        <begin position="307"/>
        <end position="325"/>
    </location>
</feature>
<dbReference type="EMBL" id="VNKQ01000014">
    <property type="protein sequence ID" value="KAG0646757.1"/>
    <property type="molecule type" value="Genomic_DNA"/>
</dbReference>
<evidence type="ECO:0000256" key="10">
    <source>
        <dbReference type="ARBA" id="ARBA00023002"/>
    </source>
</evidence>
<dbReference type="GO" id="GO:0016132">
    <property type="term" value="P:brassinosteroid biosynthetic process"/>
    <property type="evidence" value="ECO:0007669"/>
    <property type="project" value="TreeGrafter"/>
</dbReference>
<keyword evidence="12 18" id="KW-0443">Lipid metabolism</keyword>
<keyword evidence="10 18" id="KW-0560">Oxidoreductase</keyword>